<comment type="caution">
    <text evidence="1">The sequence shown here is derived from an EMBL/GenBank/DDBJ whole genome shotgun (WGS) entry which is preliminary data.</text>
</comment>
<protein>
    <submittedName>
        <fullName evidence="1">Uncharacterized protein</fullName>
    </submittedName>
</protein>
<reference evidence="1 2" key="1">
    <citation type="submission" date="2012-05" db="EMBL/GenBank/DDBJ databases">
        <title>Recombination and specialization in a pathogen metapopulation.</title>
        <authorList>
            <person name="Gardiner A."/>
            <person name="Kemen E."/>
            <person name="Schultz-Larsen T."/>
            <person name="MacLean D."/>
            <person name="Van Oosterhout C."/>
            <person name="Jones J.D.G."/>
        </authorList>
    </citation>
    <scope>NUCLEOTIDE SEQUENCE [LARGE SCALE GENOMIC DNA]</scope>
    <source>
        <strain evidence="1 2">Ac Nc2</strain>
    </source>
</reference>
<accession>A0A024GJE5</accession>
<dbReference type="AlphaFoldDB" id="A0A024GJE5"/>
<dbReference type="InParanoid" id="A0A024GJE5"/>
<dbReference type="EMBL" id="CAIX01000147">
    <property type="protein sequence ID" value="CCI47000.1"/>
    <property type="molecule type" value="Genomic_DNA"/>
</dbReference>
<evidence type="ECO:0000313" key="2">
    <source>
        <dbReference type="Proteomes" id="UP000053237"/>
    </source>
</evidence>
<name>A0A024GJE5_9STRA</name>
<keyword evidence="2" id="KW-1185">Reference proteome</keyword>
<sequence>MADVFDKVSKFLIHQFVYWPLRYLKSYIYPCKAFYAHRIRNKSNKCEPFQAKNARIYDLTLILVVGRRYPMELCLIHIMQLTGYGRISSLLRPERSPDMCMSIQTPSHGCIICIFACCPTSDKFGESAAWKLQASQSNCCEDIRAVSARENADVEYVKGCI</sequence>
<proteinExistence type="predicted"/>
<evidence type="ECO:0000313" key="1">
    <source>
        <dbReference type="EMBL" id="CCI47000.1"/>
    </source>
</evidence>
<dbReference type="Proteomes" id="UP000053237">
    <property type="component" value="Unassembled WGS sequence"/>
</dbReference>
<gene>
    <name evidence="1" type="ORF">BN9_079550</name>
</gene>
<organism evidence="1 2">
    <name type="scientific">Albugo candida</name>
    <dbReference type="NCBI Taxonomy" id="65357"/>
    <lineage>
        <taxon>Eukaryota</taxon>
        <taxon>Sar</taxon>
        <taxon>Stramenopiles</taxon>
        <taxon>Oomycota</taxon>
        <taxon>Peronosporomycetes</taxon>
        <taxon>Albuginales</taxon>
        <taxon>Albuginaceae</taxon>
        <taxon>Albugo</taxon>
    </lineage>
</organism>